<name>A0A6F8XRQ8_9ACTN</name>
<organism evidence="4 5">
    <name type="scientific">Phytohabitans flavus</name>
    <dbReference type="NCBI Taxonomy" id="1076124"/>
    <lineage>
        <taxon>Bacteria</taxon>
        <taxon>Bacillati</taxon>
        <taxon>Actinomycetota</taxon>
        <taxon>Actinomycetes</taxon>
        <taxon>Micromonosporales</taxon>
        <taxon>Micromonosporaceae</taxon>
    </lineage>
</organism>
<dbReference type="AlphaFoldDB" id="A0A6F8XRQ8"/>
<sequence>MGIRPGSLYVAFGDKKSLFQEVVRSYGRSPVGAFVGVALAEETTAYDAFARILREAAAIYPDPSHPAGCLTISAATNVTPRTPRSPRTCATCATKTWPPSKPAYGQRGRPASYPLAPTPARWPPTSPRSSRACRSAPATEPRPPS</sequence>
<reference evidence="4 5" key="1">
    <citation type="submission" date="2020-03" db="EMBL/GenBank/DDBJ databases">
        <title>Whole genome shotgun sequence of Phytohabitans flavus NBRC 107702.</title>
        <authorList>
            <person name="Komaki H."/>
            <person name="Tamura T."/>
        </authorList>
    </citation>
    <scope>NUCLEOTIDE SEQUENCE [LARGE SCALE GENOMIC DNA]</scope>
    <source>
        <strain evidence="4 5">NBRC 107702</strain>
    </source>
</reference>
<protein>
    <recommendedName>
        <fullName evidence="6">HTH tetR-type domain-containing protein</fullName>
    </recommendedName>
</protein>
<feature type="compositionally biased region" description="Low complexity" evidence="3">
    <location>
        <begin position="127"/>
        <end position="139"/>
    </location>
</feature>
<dbReference type="Proteomes" id="UP000502508">
    <property type="component" value="Chromosome"/>
</dbReference>
<feature type="compositionally biased region" description="Pro residues" evidence="3">
    <location>
        <begin position="116"/>
        <end position="126"/>
    </location>
</feature>
<keyword evidence="2" id="KW-0804">Transcription</keyword>
<evidence type="ECO:0000256" key="3">
    <source>
        <dbReference type="SAM" id="MobiDB-lite"/>
    </source>
</evidence>
<dbReference type="EMBL" id="AP022870">
    <property type="protein sequence ID" value="BCB76469.1"/>
    <property type="molecule type" value="Genomic_DNA"/>
</dbReference>
<evidence type="ECO:0008006" key="6">
    <source>
        <dbReference type="Google" id="ProtNLM"/>
    </source>
</evidence>
<keyword evidence="1" id="KW-0805">Transcription regulation</keyword>
<dbReference type="Gene3D" id="1.10.357.10">
    <property type="entry name" value="Tetracycline Repressor, domain 2"/>
    <property type="match status" value="1"/>
</dbReference>
<proteinExistence type="predicted"/>
<feature type="region of interest" description="Disordered" evidence="3">
    <location>
        <begin position="95"/>
        <end position="145"/>
    </location>
</feature>
<reference evidence="4 5" key="2">
    <citation type="submission" date="2020-03" db="EMBL/GenBank/DDBJ databases">
        <authorList>
            <person name="Ichikawa N."/>
            <person name="Kimura A."/>
            <person name="Kitahashi Y."/>
            <person name="Uohara A."/>
        </authorList>
    </citation>
    <scope>NUCLEOTIDE SEQUENCE [LARGE SCALE GENOMIC DNA]</scope>
    <source>
        <strain evidence="4 5">NBRC 107702</strain>
    </source>
</reference>
<gene>
    <name evidence="4" type="ORF">Pflav_028790</name>
</gene>
<evidence type="ECO:0000313" key="5">
    <source>
        <dbReference type="Proteomes" id="UP000502508"/>
    </source>
</evidence>
<dbReference type="Gene3D" id="1.10.10.60">
    <property type="entry name" value="Homeodomain-like"/>
    <property type="match status" value="1"/>
</dbReference>
<keyword evidence="5" id="KW-1185">Reference proteome</keyword>
<evidence type="ECO:0000256" key="1">
    <source>
        <dbReference type="ARBA" id="ARBA00023015"/>
    </source>
</evidence>
<dbReference type="PANTHER" id="PTHR47506">
    <property type="entry name" value="TRANSCRIPTIONAL REGULATORY PROTEIN"/>
    <property type="match status" value="1"/>
</dbReference>
<evidence type="ECO:0000313" key="4">
    <source>
        <dbReference type="EMBL" id="BCB76469.1"/>
    </source>
</evidence>
<evidence type="ECO:0000256" key="2">
    <source>
        <dbReference type="ARBA" id="ARBA00023163"/>
    </source>
</evidence>
<dbReference type="PANTHER" id="PTHR47506:SF1">
    <property type="entry name" value="HTH-TYPE TRANSCRIPTIONAL REGULATOR YJDC"/>
    <property type="match status" value="1"/>
</dbReference>
<accession>A0A6F8XRQ8</accession>
<dbReference type="KEGG" id="pfla:Pflav_028790"/>